<evidence type="ECO:0000313" key="5">
    <source>
        <dbReference type="Proteomes" id="UP000321518"/>
    </source>
</evidence>
<dbReference type="InterPro" id="IPR052587">
    <property type="entry name" value="TELO2-interacting_protein_1"/>
</dbReference>
<dbReference type="Proteomes" id="UP000321518">
    <property type="component" value="Unassembled WGS sequence"/>
</dbReference>
<feature type="compositionally biased region" description="Basic and acidic residues" evidence="1">
    <location>
        <begin position="971"/>
        <end position="980"/>
    </location>
</feature>
<dbReference type="InterPro" id="IPR057567">
    <property type="entry name" value="TPR_TTI1_C"/>
</dbReference>
<feature type="region of interest" description="Disordered" evidence="1">
    <location>
        <begin position="373"/>
        <end position="398"/>
    </location>
</feature>
<dbReference type="InterPro" id="IPR016024">
    <property type="entry name" value="ARM-type_fold"/>
</dbReference>
<evidence type="ECO:0000259" key="2">
    <source>
        <dbReference type="Pfam" id="PF24173"/>
    </source>
</evidence>
<accession>A0A511KBC3</accession>
<comment type="caution">
    <text evidence="4">The sequence shown here is derived from an EMBL/GenBank/DDBJ whole genome shotgun (WGS) entry which is preliminary data.</text>
</comment>
<dbReference type="Pfam" id="PF24181">
    <property type="entry name" value="TPR_TTI1_C"/>
    <property type="match status" value="1"/>
</dbReference>
<dbReference type="Pfam" id="PF24173">
    <property type="entry name" value="TPR_TTI1_N"/>
    <property type="match status" value="1"/>
</dbReference>
<dbReference type="AlphaFoldDB" id="A0A511KBC3"/>
<protein>
    <submittedName>
        <fullName evidence="4">Armadillo-type fold domain containing protein</fullName>
    </submittedName>
</protein>
<dbReference type="PANTHER" id="PTHR18460:SF3">
    <property type="entry name" value="TELO2-INTERACTING PROTEIN 1 HOMOLOG"/>
    <property type="match status" value="1"/>
</dbReference>
<reference evidence="4 5" key="1">
    <citation type="submission" date="2019-07" db="EMBL/GenBank/DDBJ databases">
        <title>Rhodotorula toruloides NBRC10032 genome sequencing.</title>
        <authorList>
            <person name="Shida Y."/>
            <person name="Takaku H."/>
            <person name="Ogasawara W."/>
            <person name="Mori K."/>
        </authorList>
    </citation>
    <scope>NUCLEOTIDE SEQUENCE [LARGE SCALE GENOMIC DNA]</scope>
    <source>
        <strain evidence="4 5">NBRC10032</strain>
    </source>
</reference>
<evidence type="ECO:0000259" key="3">
    <source>
        <dbReference type="Pfam" id="PF24181"/>
    </source>
</evidence>
<dbReference type="OrthoDB" id="49511at2759"/>
<dbReference type="SUPFAM" id="SSF48371">
    <property type="entry name" value="ARM repeat"/>
    <property type="match status" value="1"/>
</dbReference>
<dbReference type="GO" id="GO:0005737">
    <property type="term" value="C:cytoplasm"/>
    <property type="evidence" value="ECO:0007669"/>
    <property type="project" value="TreeGrafter"/>
</dbReference>
<gene>
    <name evidence="4" type="ORF">Rt10032_c02g0731</name>
</gene>
<dbReference type="Gene3D" id="1.25.10.10">
    <property type="entry name" value="Leucine-rich Repeat Variant"/>
    <property type="match status" value="1"/>
</dbReference>
<evidence type="ECO:0000313" key="4">
    <source>
        <dbReference type="EMBL" id="GEM06714.1"/>
    </source>
</evidence>
<sequence length="1227" mass="132267">MAGLFARPAGVGGGERDSQTQTVFLRFQVVCVPLLDAARQPPVAATTRTIIDLLNKLTSLIEEAPDGLFTPALANYAFFPLASLLQPALGGADRGDLVLEAAASTLAALVPRWRDAGMEQRVRQELWIMVALKLGGPLDPKAPKHAGRVDKGKGKAVERTEEASLSLVRVLLALMQPTAKEKASLGHDGEEDALGENIDWNKVDPLNSSTFAEPPAVDDDRPPPVPILFHTLTTLLTLAADPASLLQLQLSSLKALNVLFAFYLSRHDLSPAPAPSSGPSPLLVTALPGSASTLSRIAVSKPSSSQQADQNHRRRQAIAVVVAALECLARLVVHTVGDGVTRDLRGEAGHLGEAQPASLEDLAELDLLDDSRADEMNEGGDEAGPSTSAQLPAPPTGPTIPTASWLRFTVCSLSTLFSALSPLASHDSPTVRVALVDFLSNTISRCGQTLGEAAEGPLEGLLLLASDEWDDVRGPARRALLVAFTQPAGDSQDLRHPLALAARIVRRRLTALPRSLRQRDEQAVGHGAGIVRSALELLPTFQARDTGAGALEGIDRWSWTLFDAMELERVPAAGRAVESGMALAWITGADATDSSEPATAFPPIRLRGINESATVVSLDSLWQALGRMAASSERLGDVVEQLLGAALGPRRGESAAVTSLWVLDGILRGARVDQVAKANKKVLRHTVRGLLSLLDELEELEAVDGPAEDAALRDDVAVETLEVAEPDEASPQLILHKAGAIETPSLNAYKPVASVSSTQEARASHRLLLQSLALRLLATAATLLGSSFQPFLMQALYHVLAHLSPTAHPLLRAHARATLQAVSDSTAYASPQNLVLSNVDYVVNSVSQRLSVSRLEPSAPLVLVEMIRLVGKPIVPMVHDLVDDVFEALDDFHGYDEITVGLWAVLDALLKVMEEDLPPPQDQQAKHSALADADSDWRAFEEWYRIRHDQAKDDEDDVADINPQRPFESGFKSHKEREDGPAEFPSDTVTPPTRPQVVTAQILSKAMYFLSHQSPFLRARVLSLVASAVPLLARPDLEATTAAGARASDLLPVIHRAWPFVLNRLADHELFVVVEAASLIESLASHVGEFLARRILDDVWPRFRTLMAKQELEDRKSAIAGSTRYSSSHRLYRSILRTLLRVARDVPLKEEVLWEQAVLARRFLGAKVDAELQVCASDLYKALGQINLDAVWLVLAGTVGLHASLPAHLHMPNVDFGSSIDLLLEQM</sequence>
<dbReference type="InterPro" id="IPR011989">
    <property type="entry name" value="ARM-like"/>
</dbReference>
<dbReference type="InterPro" id="IPR057566">
    <property type="entry name" value="TPR_TTI1_N"/>
</dbReference>
<feature type="region of interest" description="Disordered" evidence="1">
    <location>
        <begin position="954"/>
        <end position="993"/>
    </location>
</feature>
<organism evidence="4 5">
    <name type="scientific">Rhodotorula toruloides</name>
    <name type="common">Yeast</name>
    <name type="synonym">Rhodosporidium toruloides</name>
    <dbReference type="NCBI Taxonomy" id="5286"/>
    <lineage>
        <taxon>Eukaryota</taxon>
        <taxon>Fungi</taxon>
        <taxon>Dikarya</taxon>
        <taxon>Basidiomycota</taxon>
        <taxon>Pucciniomycotina</taxon>
        <taxon>Microbotryomycetes</taxon>
        <taxon>Sporidiobolales</taxon>
        <taxon>Sporidiobolaceae</taxon>
        <taxon>Rhodotorula</taxon>
    </lineage>
</organism>
<dbReference type="InterPro" id="IPR049362">
    <property type="entry name" value="TTI1_rpt"/>
</dbReference>
<name>A0A511KBC3_RHOTO</name>
<dbReference type="EMBL" id="BJWK01000002">
    <property type="protein sequence ID" value="GEM06714.1"/>
    <property type="molecule type" value="Genomic_DNA"/>
</dbReference>
<evidence type="ECO:0000256" key="1">
    <source>
        <dbReference type="SAM" id="MobiDB-lite"/>
    </source>
</evidence>
<dbReference type="PANTHER" id="PTHR18460">
    <property type="entry name" value="TEL2 INTERACTING PROTEIN 1 TTI1 FAMILY MEMBER"/>
    <property type="match status" value="1"/>
</dbReference>
<proteinExistence type="predicted"/>
<dbReference type="Pfam" id="PF21547">
    <property type="entry name" value="TTI1"/>
    <property type="match status" value="1"/>
</dbReference>
<feature type="domain" description="TTI1 C-terminal TPR" evidence="3">
    <location>
        <begin position="905"/>
        <end position="1192"/>
    </location>
</feature>
<feature type="domain" description="TTI1 N-terminal TPR" evidence="2">
    <location>
        <begin position="224"/>
        <end position="468"/>
    </location>
</feature>